<organism evidence="1 2">
    <name type="scientific">Acanthoscelides obtectus</name>
    <name type="common">Bean weevil</name>
    <name type="synonym">Bruchus obtectus</name>
    <dbReference type="NCBI Taxonomy" id="200917"/>
    <lineage>
        <taxon>Eukaryota</taxon>
        <taxon>Metazoa</taxon>
        <taxon>Ecdysozoa</taxon>
        <taxon>Arthropoda</taxon>
        <taxon>Hexapoda</taxon>
        <taxon>Insecta</taxon>
        <taxon>Pterygota</taxon>
        <taxon>Neoptera</taxon>
        <taxon>Endopterygota</taxon>
        <taxon>Coleoptera</taxon>
        <taxon>Polyphaga</taxon>
        <taxon>Cucujiformia</taxon>
        <taxon>Chrysomeloidea</taxon>
        <taxon>Chrysomelidae</taxon>
        <taxon>Bruchinae</taxon>
        <taxon>Bruchini</taxon>
        <taxon>Acanthoscelides</taxon>
    </lineage>
</organism>
<evidence type="ECO:0000313" key="2">
    <source>
        <dbReference type="Proteomes" id="UP001152888"/>
    </source>
</evidence>
<comment type="caution">
    <text evidence="1">The sequence shown here is derived from an EMBL/GenBank/DDBJ whole genome shotgun (WGS) entry which is preliminary data.</text>
</comment>
<name>A0A9P0Q9G1_ACAOB</name>
<evidence type="ECO:0008006" key="3">
    <source>
        <dbReference type="Google" id="ProtNLM"/>
    </source>
</evidence>
<protein>
    <recommendedName>
        <fullName evidence="3">U1-type domain-containing protein</fullName>
    </recommendedName>
</protein>
<evidence type="ECO:0000313" key="1">
    <source>
        <dbReference type="EMBL" id="CAH2015254.1"/>
    </source>
</evidence>
<dbReference type="OrthoDB" id="6778804at2759"/>
<dbReference type="EMBL" id="CAKOFQ010008645">
    <property type="protein sequence ID" value="CAH2015254.1"/>
    <property type="molecule type" value="Genomic_DNA"/>
</dbReference>
<sequence>MSYTQKYTAAWEQEPEFKGSLRSSKKGSNYAFCKACNKDVICGKSEIQKHYSGKQHTKLVKSLHTQKTLTDMTSYMEKISLNEKIKTDEIRIAAYAAEHNISLNTLDHL</sequence>
<reference evidence="1" key="1">
    <citation type="submission" date="2022-03" db="EMBL/GenBank/DDBJ databases">
        <authorList>
            <person name="Sayadi A."/>
        </authorList>
    </citation>
    <scope>NUCLEOTIDE SEQUENCE</scope>
</reference>
<dbReference type="Proteomes" id="UP001152888">
    <property type="component" value="Unassembled WGS sequence"/>
</dbReference>
<gene>
    <name evidence="1" type="ORF">ACAOBT_LOCUS34635</name>
</gene>
<dbReference type="AlphaFoldDB" id="A0A9P0Q9G1"/>
<keyword evidence="2" id="KW-1185">Reference proteome</keyword>
<accession>A0A9P0Q9G1</accession>
<proteinExistence type="predicted"/>